<dbReference type="eggNOG" id="KOG3923">
    <property type="taxonomic scope" value="Eukaryota"/>
</dbReference>
<evidence type="ECO:0000313" key="9">
    <source>
        <dbReference type="Proteomes" id="UP000000689"/>
    </source>
</evidence>
<proteinExistence type="inferred from homology"/>
<dbReference type="RefSeq" id="XP_003669539.1">
    <property type="nucleotide sequence ID" value="XM_003669491.1"/>
</dbReference>
<name>G0W935_NAUDC</name>
<dbReference type="GO" id="GO:0071949">
    <property type="term" value="F:FAD binding"/>
    <property type="evidence" value="ECO:0007669"/>
    <property type="project" value="InterPro"/>
</dbReference>
<evidence type="ECO:0000256" key="4">
    <source>
        <dbReference type="ARBA" id="ARBA00022827"/>
    </source>
</evidence>
<protein>
    <recommendedName>
        <fullName evidence="7">FAD dependent oxidoreductase domain-containing protein</fullName>
    </recommendedName>
</protein>
<dbReference type="InterPro" id="IPR006076">
    <property type="entry name" value="FAD-dep_OxRdtase"/>
</dbReference>
<evidence type="ECO:0000256" key="2">
    <source>
        <dbReference type="ARBA" id="ARBA00006730"/>
    </source>
</evidence>
<dbReference type="Proteomes" id="UP000000689">
    <property type="component" value="Chromosome 3"/>
</dbReference>
<feature type="binding site" evidence="6">
    <location>
        <begin position="80"/>
        <end position="81"/>
    </location>
    <ligand>
        <name>FAD</name>
        <dbReference type="ChEBI" id="CHEBI:57692"/>
    </ligand>
</feature>
<sequence length="415" mass="46926">MTNNAVNNYRYDNMKNLDAFEDNVCIVGAGVIGLTIGYQLLSKLSETTTNDKNKKKFKLKQLTIIASNFPKDSPISHHYTSPWAGAHFRPFPHRPETFQQDQRESNYTRITYGFFQELVKNHPESTIEFMKGVDWLENPPLEYSKFGPGYCNTPTSKLEFKPIPKDQLPRGVTFGAEYLTYCLNAPKYLLFLQNQMESIAKKLGIKIEWIRPDDPLKSLKELREKYLLPMSLDTNVIFNATGQGLQYINDCNSTIMYDPKSYPIRGQTLLLNVPNPNHIKFAKKTITHQSADGLWTFVIKRPSNDPEMEAPQYILGGTKQPNVNDVDISEGDTKALLERARVLFPELLFPNDEFDIVKVNVGLRPAREGGSRIVLETIPTHDGSSNLKICHAYGLGGMGYETSIGVARHALSLIS</sequence>
<dbReference type="GO" id="GO:0003884">
    <property type="term" value="F:D-amino-acid oxidase activity"/>
    <property type="evidence" value="ECO:0007669"/>
    <property type="project" value="InterPro"/>
</dbReference>
<comment type="similarity">
    <text evidence="2">Belongs to the DAMOX/DASOX family.</text>
</comment>
<dbReference type="PIRSF" id="PIRSF000189">
    <property type="entry name" value="D-aa_oxidase"/>
    <property type="match status" value="1"/>
</dbReference>
<feature type="binding site" evidence="6">
    <location>
        <position position="364"/>
    </location>
    <ligand>
        <name>D-dopa</name>
        <dbReference type="ChEBI" id="CHEBI:149689"/>
    </ligand>
</feature>
<keyword evidence="9" id="KW-1185">Reference proteome</keyword>
<evidence type="ECO:0000259" key="7">
    <source>
        <dbReference type="Pfam" id="PF01266"/>
    </source>
</evidence>
<dbReference type="GO" id="GO:0005737">
    <property type="term" value="C:cytoplasm"/>
    <property type="evidence" value="ECO:0007669"/>
    <property type="project" value="TreeGrafter"/>
</dbReference>
<dbReference type="AlphaFoldDB" id="G0W935"/>
<evidence type="ECO:0000256" key="6">
    <source>
        <dbReference type="PIRSR" id="PIRSR000189-1"/>
    </source>
</evidence>
<comment type="cofactor">
    <cofactor evidence="1 6">
        <name>FAD</name>
        <dbReference type="ChEBI" id="CHEBI:57692"/>
    </cofactor>
</comment>
<dbReference type="GO" id="GO:0019478">
    <property type="term" value="P:D-amino acid catabolic process"/>
    <property type="evidence" value="ECO:0007669"/>
    <property type="project" value="TreeGrafter"/>
</dbReference>
<dbReference type="STRING" id="1071378.G0W935"/>
<dbReference type="SUPFAM" id="SSF51971">
    <property type="entry name" value="Nucleotide-binding domain"/>
    <property type="match status" value="1"/>
</dbReference>
<reference evidence="8 9" key="1">
    <citation type="journal article" date="2011" name="Proc. Natl. Acad. Sci. U.S.A.">
        <title>Evolutionary erosion of yeast sex chromosomes by mating-type switching accidents.</title>
        <authorList>
            <person name="Gordon J.L."/>
            <person name="Armisen D."/>
            <person name="Proux-Wera E."/>
            <person name="Oheigeartaigh S.S."/>
            <person name="Byrne K.P."/>
            <person name="Wolfe K.H."/>
        </authorList>
    </citation>
    <scope>NUCLEOTIDE SEQUENCE [LARGE SCALE GENOMIC DNA]</scope>
    <source>
        <strain evidence="9">ATCC 10597 / BCRC 20456 / CBS 421 / NBRC 0211 / NRRL Y-12639</strain>
    </source>
</reference>
<feature type="binding site" evidence="6">
    <location>
        <position position="241"/>
    </location>
    <ligand>
        <name>FAD</name>
        <dbReference type="ChEBI" id="CHEBI:57692"/>
    </ligand>
</feature>
<dbReference type="OMA" id="IIVSNHC"/>
<dbReference type="PANTHER" id="PTHR11530">
    <property type="entry name" value="D-AMINO ACID OXIDASE"/>
    <property type="match status" value="1"/>
</dbReference>
<dbReference type="Gene3D" id="3.40.50.720">
    <property type="entry name" value="NAD(P)-binding Rossmann-like Domain"/>
    <property type="match status" value="1"/>
</dbReference>
<feature type="domain" description="FAD dependent oxidoreductase" evidence="7">
    <location>
        <begin position="235"/>
        <end position="410"/>
    </location>
</feature>
<dbReference type="GeneID" id="11494676"/>
<dbReference type="KEGG" id="ndi:NDAI_0C06370"/>
<dbReference type="Pfam" id="PF01266">
    <property type="entry name" value="DAO"/>
    <property type="match status" value="1"/>
</dbReference>
<feature type="binding site" evidence="6">
    <location>
        <position position="397"/>
    </location>
    <ligand>
        <name>D-dopa</name>
        <dbReference type="ChEBI" id="CHEBI:149689"/>
    </ligand>
</feature>
<dbReference type="Gene3D" id="3.30.9.10">
    <property type="entry name" value="D-Amino Acid Oxidase, subunit A, domain 2"/>
    <property type="match status" value="1"/>
</dbReference>
<dbReference type="EMBL" id="HE580269">
    <property type="protein sequence ID" value="CCD24296.1"/>
    <property type="molecule type" value="Genomic_DNA"/>
</dbReference>
<dbReference type="PANTHER" id="PTHR11530:SF26">
    <property type="entry name" value="FAD DEPENDENT OXIDOREDUCTASE SUPERFAMILY (AFU_ORTHOLOGUE AFUA_5G13940)"/>
    <property type="match status" value="1"/>
</dbReference>
<evidence type="ECO:0000256" key="1">
    <source>
        <dbReference type="ARBA" id="ARBA00001974"/>
    </source>
</evidence>
<evidence type="ECO:0000313" key="8">
    <source>
        <dbReference type="EMBL" id="CCD24296.1"/>
    </source>
</evidence>
<keyword evidence="5" id="KW-0560">Oxidoreductase</keyword>
<dbReference type="HOGENOM" id="CLU_034311_2_0_1"/>
<organism evidence="8 9">
    <name type="scientific">Naumovozyma dairenensis (strain ATCC 10597 / BCRC 20456 / CBS 421 / NBRC 0211 / NRRL Y-12639)</name>
    <name type="common">Saccharomyces dairenensis</name>
    <dbReference type="NCBI Taxonomy" id="1071378"/>
    <lineage>
        <taxon>Eukaryota</taxon>
        <taxon>Fungi</taxon>
        <taxon>Dikarya</taxon>
        <taxon>Ascomycota</taxon>
        <taxon>Saccharomycotina</taxon>
        <taxon>Saccharomycetes</taxon>
        <taxon>Saccharomycetales</taxon>
        <taxon>Saccharomycetaceae</taxon>
        <taxon>Naumovozyma</taxon>
    </lineage>
</organism>
<evidence type="ECO:0000256" key="5">
    <source>
        <dbReference type="ARBA" id="ARBA00023002"/>
    </source>
</evidence>
<keyword evidence="3" id="KW-0285">Flavoprotein</keyword>
<keyword evidence="4 6" id="KW-0274">FAD</keyword>
<evidence type="ECO:0000256" key="3">
    <source>
        <dbReference type="ARBA" id="ARBA00022630"/>
    </source>
</evidence>
<dbReference type="SUPFAM" id="SSF54373">
    <property type="entry name" value="FAD-linked reductases, C-terminal domain"/>
    <property type="match status" value="1"/>
</dbReference>
<gene>
    <name evidence="8" type="primary">NDAI0C06370</name>
    <name evidence="8" type="ordered locus">NDAI_0C06370</name>
</gene>
<dbReference type="OrthoDB" id="2015447at2759"/>
<accession>G0W935</accession>
<dbReference type="InterPro" id="IPR023209">
    <property type="entry name" value="DAO"/>
</dbReference>